<dbReference type="InterPro" id="IPR016166">
    <property type="entry name" value="FAD-bd_PCMH"/>
</dbReference>
<comment type="caution">
    <text evidence="3">The sequence shown here is derived from an EMBL/GenBank/DDBJ whole genome shotgun (WGS) entry which is preliminary data.</text>
</comment>
<dbReference type="Pfam" id="PF01565">
    <property type="entry name" value="FAD_binding_4"/>
    <property type="match status" value="1"/>
</dbReference>
<dbReference type="Pfam" id="PF04030">
    <property type="entry name" value="ALO"/>
    <property type="match status" value="1"/>
</dbReference>
<gene>
    <name evidence="3" type="ORF">RNC47_02520</name>
</gene>
<dbReference type="InterPro" id="IPR036318">
    <property type="entry name" value="FAD-bd_PCMH-like_sf"/>
</dbReference>
<keyword evidence="1" id="KW-0560">Oxidoreductase</keyword>
<evidence type="ECO:0000256" key="1">
    <source>
        <dbReference type="ARBA" id="ARBA00023002"/>
    </source>
</evidence>
<evidence type="ECO:0000313" key="3">
    <source>
        <dbReference type="EMBL" id="MDT0317210.1"/>
    </source>
</evidence>
<dbReference type="InterPro" id="IPR007173">
    <property type="entry name" value="ALO_C"/>
</dbReference>
<dbReference type="Gene3D" id="1.10.45.10">
    <property type="entry name" value="Vanillyl-alcohol Oxidase, Chain A, domain 4"/>
    <property type="match status" value="1"/>
</dbReference>
<dbReference type="PROSITE" id="PS51387">
    <property type="entry name" value="FAD_PCMH"/>
    <property type="match status" value="1"/>
</dbReference>
<proteinExistence type="predicted"/>
<dbReference type="PANTHER" id="PTHR43762:SF1">
    <property type="entry name" value="D-ARABINONO-1,4-LACTONE OXIDASE"/>
    <property type="match status" value="1"/>
</dbReference>
<dbReference type="PIRSF" id="PIRSF000136">
    <property type="entry name" value="LGO_GLO"/>
    <property type="match status" value="1"/>
</dbReference>
<dbReference type="InterPro" id="IPR016167">
    <property type="entry name" value="FAD-bd_PCMH_sub1"/>
</dbReference>
<dbReference type="InterPro" id="IPR016169">
    <property type="entry name" value="FAD-bd_PCMH_sub2"/>
</dbReference>
<dbReference type="InterPro" id="IPR010031">
    <property type="entry name" value="FAD_lactone_oxidase-like"/>
</dbReference>
<evidence type="ECO:0000313" key="4">
    <source>
        <dbReference type="Proteomes" id="UP001183420"/>
    </source>
</evidence>
<dbReference type="Gene3D" id="3.30.70.2530">
    <property type="match status" value="1"/>
</dbReference>
<feature type="domain" description="FAD-binding PCMH-type" evidence="2">
    <location>
        <begin position="15"/>
        <end position="181"/>
    </location>
</feature>
<dbReference type="Gene3D" id="3.30.465.10">
    <property type="match status" value="1"/>
</dbReference>
<sequence length="426" mass="46033">MLTTGTPARNWAGNITFGAARSHRPSTIDELRRVVATARSVRVLGAGHSFSDIADTTEDQVRLDGLPRRVEIDRDAATVTVGGGLRYADFCAEVHAAGFALPNLASLPHITVAGAVATGTHGSGNELRGLASSVAAIELIGPEGDPLRLSRAEDPERFAGAVVNLGALGPVTALTLDLEPTYDVAQWVYTGVPLDTVAAEFDDISGAGHSVSTFTDWRGGEGGVWLKRRVDRQGAGHPGVDWHGGRLSETAIHPIPGMPPETCTPQLGVPGPWYDRLPHFRLAFFQREGDEIQSELFLPRSAVREAFAALRELGDRIAPLLYVSEVRTIAADELWLSPTQGRDSVAFHFTWHRRPEAVLEVVAAIEERLLPLGARPHWGKVTAAAPAVVVAGYERFADFRRLVLDHDPDGRFRNAYVSRLLDAAPR</sequence>
<dbReference type="PANTHER" id="PTHR43762">
    <property type="entry name" value="L-GULONOLACTONE OXIDASE"/>
    <property type="match status" value="1"/>
</dbReference>
<dbReference type="Gene3D" id="3.30.43.10">
    <property type="entry name" value="Uridine Diphospho-n-acetylenolpyruvylglucosamine Reductase, domain 2"/>
    <property type="match status" value="1"/>
</dbReference>
<dbReference type="InterPro" id="IPR006094">
    <property type="entry name" value="Oxid_FAD_bind_N"/>
</dbReference>
<organism evidence="3 4">
    <name type="scientific">Streptomyces millisiae</name>
    <dbReference type="NCBI Taxonomy" id="3075542"/>
    <lineage>
        <taxon>Bacteria</taxon>
        <taxon>Bacillati</taxon>
        <taxon>Actinomycetota</taxon>
        <taxon>Actinomycetes</taxon>
        <taxon>Kitasatosporales</taxon>
        <taxon>Streptomycetaceae</taxon>
        <taxon>Streptomyces</taxon>
    </lineage>
</organism>
<protein>
    <submittedName>
        <fullName evidence="3">FAD-binding protein</fullName>
    </submittedName>
</protein>
<dbReference type="Gene3D" id="3.30.70.2520">
    <property type="match status" value="1"/>
</dbReference>
<accession>A0ABU2LI98</accession>
<dbReference type="SUPFAM" id="SSF56176">
    <property type="entry name" value="FAD-binding/transporter-associated domain-like"/>
    <property type="match status" value="1"/>
</dbReference>
<dbReference type="RefSeq" id="WP_311595075.1">
    <property type="nucleotide sequence ID" value="NZ_JAVREM010000002.1"/>
</dbReference>
<name>A0ABU2LI98_9ACTN</name>
<reference evidence="4" key="1">
    <citation type="submission" date="2023-07" db="EMBL/GenBank/DDBJ databases">
        <title>30 novel species of actinomycetes from the DSMZ collection.</title>
        <authorList>
            <person name="Nouioui I."/>
        </authorList>
    </citation>
    <scope>NUCLEOTIDE SEQUENCE [LARGE SCALE GENOMIC DNA]</scope>
    <source>
        <strain evidence="4">DSM 44918</strain>
    </source>
</reference>
<dbReference type="EMBL" id="JAVREM010000002">
    <property type="protein sequence ID" value="MDT0317210.1"/>
    <property type="molecule type" value="Genomic_DNA"/>
</dbReference>
<keyword evidence="4" id="KW-1185">Reference proteome</keyword>
<dbReference type="Proteomes" id="UP001183420">
    <property type="component" value="Unassembled WGS sequence"/>
</dbReference>
<dbReference type="InterPro" id="IPR016171">
    <property type="entry name" value="Vanillyl_alc_oxidase_C-sub2"/>
</dbReference>
<evidence type="ECO:0000259" key="2">
    <source>
        <dbReference type="PROSITE" id="PS51387"/>
    </source>
</evidence>